<comment type="caution">
    <text evidence="3">The sequence shown here is derived from an EMBL/GenBank/DDBJ whole genome shotgun (WGS) entry which is preliminary data.</text>
</comment>
<dbReference type="AlphaFoldDB" id="A0A161WAI7"/>
<dbReference type="EMBL" id="LFIW01001753">
    <property type="protein sequence ID" value="KZL81108.1"/>
    <property type="molecule type" value="Genomic_DNA"/>
</dbReference>
<name>A0A161WAI7_COLIC</name>
<feature type="signal peptide" evidence="1">
    <location>
        <begin position="1"/>
        <end position="25"/>
    </location>
</feature>
<dbReference type="Gene3D" id="2.30.60.10">
    <property type="entry name" value="Cyanovirin-N"/>
    <property type="match status" value="1"/>
</dbReference>
<dbReference type="InterPro" id="IPR011058">
    <property type="entry name" value="Cyanovirin-N"/>
</dbReference>
<protein>
    <submittedName>
        <fullName evidence="3">Cvnh domain-containing protein</fullName>
    </submittedName>
</protein>
<dbReference type="SUPFAM" id="SSF51322">
    <property type="entry name" value="Cyanovirin-N"/>
    <property type="match status" value="1"/>
</dbReference>
<evidence type="ECO:0000313" key="3">
    <source>
        <dbReference type="EMBL" id="KZL81108.1"/>
    </source>
</evidence>
<dbReference type="Pfam" id="PF08881">
    <property type="entry name" value="CVNH"/>
    <property type="match status" value="1"/>
</dbReference>
<gene>
    <name evidence="3" type="ORF">CI238_09866</name>
</gene>
<dbReference type="STRING" id="1573173.A0A161WAI7"/>
<keyword evidence="1" id="KW-0732">Signal</keyword>
<keyword evidence="4" id="KW-1185">Reference proteome</keyword>
<proteinExistence type="predicted"/>
<evidence type="ECO:0000256" key="1">
    <source>
        <dbReference type="SAM" id="SignalP"/>
    </source>
</evidence>
<reference evidence="3 4" key="1">
    <citation type="submission" date="2015-06" db="EMBL/GenBank/DDBJ databases">
        <title>Survival trade-offs in plant roots during colonization by closely related pathogenic and mutualistic fungi.</title>
        <authorList>
            <person name="Hacquard S."/>
            <person name="Kracher B."/>
            <person name="Hiruma K."/>
            <person name="Weinman A."/>
            <person name="Muench P."/>
            <person name="Garrido Oter R."/>
            <person name="Ver Loren van Themaat E."/>
            <person name="Dallerey J.-F."/>
            <person name="Damm U."/>
            <person name="Henrissat B."/>
            <person name="Lespinet O."/>
            <person name="Thon M."/>
            <person name="Kemen E."/>
            <person name="McHardy A.C."/>
            <person name="Schulze-Lefert P."/>
            <person name="O'Connell R.J."/>
        </authorList>
    </citation>
    <scope>NUCLEOTIDE SEQUENCE [LARGE SCALE GENOMIC DNA]</scope>
    <source>
        <strain evidence="3 4">MAFF 238704</strain>
    </source>
</reference>
<organism evidence="3 4">
    <name type="scientific">Colletotrichum incanum</name>
    <name type="common">Soybean anthracnose fungus</name>
    <dbReference type="NCBI Taxonomy" id="1573173"/>
    <lineage>
        <taxon>Eukaryota</taxon>
        <taxon>Fungi</taxon>
        <taxon>Dikarya</taxon>
        <taxon>Ascomycota</taxon>
        <taxon>Pezizomycotina</taxon>
        <taxon>Sordariomycetes</taxon>
        <taxon>Hypocreomycetidae</taxon>
        <taxon>Glomerellales</taxon>
        <taxon>Glomerellaceae</taxon>
        <taxon>Colletotrichum</taxon>
        <taxon>Colletotrichum spaethianum species complex</taxon>
    </lineage>
</organism>
<evidence type="ECO:0000313" key="4">
    <source>
        <dbReference type="Proteomes" id="UP000076584"/>
    </source>
</evidence>
<dbReference type="InterPro" id="IPR036673">
    <property type="entry name" value="Cyanovirin-N_sf"/>
</dbReference>
<feature type="chain" id="PRO_5007828968" evidence="1">
    <location>
        <begin position="26"/>
        <end position="199"/>
    </location>
</feature>
<accession>A0A161WAI7</accession>
<dbReference type="Proteomes" id="UP000076584">
    <property type="component" value="Unassembled WGS sequence"/>
</dbReference>
<feature type="domain" description="Cyanovirin-N" evidence="2">
    <location>
        <begin position="48"/>
        <end position="133"/>
    </location>
</feature>
<evidence type="ECO:0000259" key="2">
    <source>
        <dbReference type="Pfam" id="PF08881"/>
    </source>
</evidence>
<sequence>MVNFLSLAPLKGLILAFCAAKVTQAGFLNDGCGFIDDGPQFTLRSDGSITTYCNDKICSTVTFTVINLNDCITNVFGDLQPKEEGQYGNFWKSCKDCRIEGTYIKCQCLKHDGSYKESSLNVDGIVFNWNGYLACHSQVSNCYPMLWQCKPKNWWPEGWRPSIVDTPCDIWQAAMMTPAELTLPPGLTLSTDLMSERRA</sequence>